<dbReference type="SUPFAM" id="SSF55781">
    <property type="entry name" value="GAF domain-like"/>
    <property type="match status" value="2"/>
</dbReference>
<dbReference type="Proteomes" id="UP000264062">
    <property type="component" value="Unassembled WGS sequence"/>
</dbReference>
<evidence type="ECO:0000259" key="11">
    <source>
        <dbReference type="PROSITE" id="PS50113"/>
    </source>
</evidence>
<gene>
    <name evidence="12" type="ORF">DCW38_02280</name>
</gene>
<evidence type="ECO:0000256" key="7">
    <source>
        <dbReference type="ARBA" id="ARBA00022840"/>
    </source>
</evidence>
<evidence type="ECO:0000256" key="2">
    <source>
        <dbReference type="ARBA" id="ARBA00012438"/>
    </source>
</evidence>
<dbReference type="Pfam" id="PF13185">
    <property type="entry name" value="GAF_2"/>
    <property type="match status" value="1"/>
</dbReference>
<dbReference type="GO" id="GO:0000155">
    <property type="term" value="F:phosphorelay sensor kinase activity"/>
    <property type="evidence" value="ECO:0007669"/>
    <property type="project" value="InterPro"/>
</dbReference>
<dbReference type="Gene3D" id="3.30.450.20">
    <property type="entry name" value="PAS domain"/>
    <property type="match status" value="1"/>
</dbReference>
<dbReference type="SUPFAM" id="SSF47384">
    <property type="entry name" value="Homodimeric domain of signal transducing histidine kinase"/>
    <property type="match status" value="1"/>
</dbReference>
<dbReference type="InterPro" id="IPR000014">
    <property type="entry name" value="PAS"/>
</dbReference>
<dbReference type="PANTHER" id="PTHR43065:SF10">
    <property type="entry name" value="PEROXIDE STRESS-ACTIVATED HISTIDINE KINASE MAK3"/>
    <property type="match status" value="1"/>
</dbReference>
<dbReference type="Gene3D" id="3.30.450.40">
    <property type="match status" value="2"/>
</dbReference>
<evidence type="ECO:0000313" key="12">
    <source>
        <dbReference type="EMBL" id="HAV91991.1"/>
    </source>
</evidence>
<dbReference type="PROSITE" id="PS50113">
    <property type="entry name" value="PAC"/>
    <property type="match status" value="1"/>
</dbReference>
<dbReference type="Pfam" id="PF02518">
    <property type="entry name" value="HATPase_c"/>
    <property type="match status" value="1"/>
</dbReference>
<keyword evidence="7" id="KW-0067">ATP-binding</keyword>
<comment type="caution">
    <text evidence="12">The sequence shown here is derived from an EMBL/GenBank/DDBJ whole genome shotgun (WGS) entry which is preliminary data.</text>
</comment>
<dbReference type="InterPro" id="IPR003594">
    <property type="entry name" value="HATPase_dom"/>
</dbReference>
<protein>
    <recommendedName>
        <fullName evidence="2">histidine kinase</fullName>
        <ecNumber evidence="2">2.7.13.3</ecNumber>
    </recommendedName>
</protein>
<dbReference type="SMART" id="SM00387">
    <property type="entry name" value="HATPase_c"/>
    <property type="match status" value="1"/>
</dbReference>
<evidence type="ECO:0000256" key="1">
    <source>
        <dbReference type="ARBA" id="ARBA00000085"/>
    </source>
</evidence>
<dbReference type="NCBIfam" id="TIGR00229">
    <property type="entry name" value="sensory_box"/>
    <property type="match status" value="1"/>
</dbReference>
<evidence type="ECO:0000256" key="3">
    <source>
        <dbReference type="ARBA" id="ARBA00022553"/>
    </source>
</evidence>
<dbReference type="SMART" id="SM00388">
    <property type="entry name" value="HisKA"/>
    <property type="match status" value="1"/>
</dbReference>
<dbReference type="GO" id="GO:0006355">
    <property type="term" value="P:regulation of DNA-templated transcription"/>
    <property type="evidence" value="ECO:0007669"/>
    <property type="project" value="InterPro"/>
</dbReference>
<dbReference type="Pfam" id="PF00989">
    <property type="entry name" value="PAS"/>
    <property type="match status" value="1"/>
</dbReference>
<dbReference type="InterPro" id="IPR004358">
    <property type="entry name" value="Sig_transdc_His_kin-like_C"/>
</dbReference>
<proteinExistence type="predicted"/>
<feature type="domain" description="PAC" evidence="11">
    <location>
        <begin position="508"/>
        <end position="558"/>
    </location>
</feature>
<dbReference type="Pfam" id="PF00512">
    <property type="entry name" value="HisKA"/>
    <property type="match status" value="1"/>
</dbReference>
<evidence type="ECO:0000259" key="10">
    <source>
        <dbReference type="PROSITE" id="PS50112"/>
    </source>
</evidence>
<dbReference type="InterPro" id="IPR036097">
    <property type="entry name" value="HisK_dim/P_sf"/>
</dbReference>
<dbReference type="InterPro" id="IPR029016">
    <property type="entry name" value="GAF-like_dom_sf"/>
</dbReference>
<keyword evidence="6" id="KW-0418">Kinase</keyword>
<dbReference type="Pfam" id="PF01590">
    <property type="entry name" value="GAF"/>
    <property type="match status" value="1"/>
</dbReference>
<dbReference type="CDD" id="cd00130">
    <property type="entry name" value="PAS"/>
    <property type="match status" value="1"/>
</dbReference>
<keyword evidence="4" id="KW-0808">Transferase</keyword>
<comment type="catalytic activity">
    <reaction evidence="1">
        <text>ATP + protein L-histidine = ADP + protein N-phospho-L-histidine.</text>
        <dbReference type="EC" id="2.7.13.3"/>
    </reaction>
</comment>
<evidence type="ECO:0000259" key="9">
    <source>
        <dbReference type="PROSITE" id="PS50109"/>
    </source>
</evidence>
<keyword evidence="8" id="KW-0902">Two-component regulatory system</keyword>
<dbReference type="CDD" id="cd00082">
    <property type="entry name" value="HisKA"/>
    <property type="match status" value="1"/>
</dbReference>
<keyword evidence="3" id="KW-0597">Phosphoprotein</keyword>
<dbReference type="SUPFAM" id="SSF55874">
    <property type="entry name" value="ATPase domain of HSP90 chaperone/DNA topoisomerase II/histidine kinase"/>
    <property type="match status" value="1"/>
</dbReference>
<dbReference type="PANTHER" id="PTHR43065">
    <property type="entry name" value="SENSOR HISTIDINE KINASE"/>
    <property type="match status" value="1"/>
</dbReference>
<dbReference type="PROSITE" id="PS50109">
    <property type="entry name" value="HIS_KIN"/>
    <property type="match status" value="1"/>
</dbReference>
<dbReference type="PROSITE" id="PS50112">
    <property type="entry name" value="PAS"/>
    <property type="match status" value="1"/>
</dbReference>
<keyword evidence="5" id="KW-0547">Nucleotide-binding</keyword>
<evidence type="ECO:0000256" key="5">
    <source>
        <dbReference type="ARBA" id="ARBA00022741"/>
    </source>
</evidence>
<dbReference type="InterPro" id="IPR036890">
    <property type="entry name" value="HATPase_C_sf"/>
</dbReference>
<evidence type="ECO:0000256" key="8">
    <source>
        <dbReference type="ARBA" id="ARBA00023012"/>
    </source>
</evidence>
<organism evidence="12 13">
    <name type="scientific">candidate division WOR-3 bacterium</name>
    <dbReference type="NCBI Taxonomy" id="2052148"/>
    <lineage>
        <taxon>Bacteria</taxon>
        <taxon>Bacteria division WOR-3</taxon>
    </lineage>
</organism>
<accession>A0A350H8X5</accession>
<dbReference type="Gene3D" id="3.30.565.10">
    <property type="entry name" value="Histidine kinase-like ATPase, C-terminal domain"/>
    <property type="match status" value="1"/>
</dbReference>
<sequence length="781" mass="87475">MKAVAALGVDQEQIMAKSFRMGQGIIGTVAKTNEPLIFENALEFKNLEYTKGFKKKKQAVIAVPVNFKGELVGVLMISRFGENPFSSDDFEMVKIIANNSSSYVKSLLLQMDTENKIEQLSFLYKIFTSIRTISNIQLLKRIVTTTLGSMAKSDFTLLLKYSDGKIVPNETYFSNPAYKEYLKTKKEYRVEQFNSLSYTTHFDSESKPVQALCSKKIAKMIVLPINISVNYKYFLVLCYEKNNYEKITDDTFNAIIQELGMKFENAVLFQENEKKIKQYNIISKLAAKLTDIKNIEEYFNYLLSSAIEIVDGTIATLLLKDGKYLVFKSASGVDLELIRDIKIKIGVGIAGNVALTGKSAMVNNTKTDEHFVKLSKLSQVYTVYNMVNVPLTLSGEIVGVLCVDNKKNGNFDQSDVQFLETLASTAIIALEQFVGGRYEKVISELILENLPSGVIYINSKGIIKHVNRAFSKISKYTEKDSLGRNYQDYFIDKNNIITRVIKTEKPIFRSEIELKSKAGSFIPCGISITPIKTKKELDVVCIIQDLSEIKKIQNELKAKENLAVLGQMAAGMAHEIKNPLAGILTGMEFLKMQIGDENTIYGESIDLIIKEVRRLDRIVNDMTSFAKTKTKIITKSEISNVIEHALDVVRDRLKESQIAVEKQIPENLAMIDVDEEQIVEVLINIFLNAVQAIDKGGKISILLSQNEKEMLIDVFNSGPHISEDIADKIFTPFFTTKSGGTGLGLAISYNIIKEHGGTIKAINRENGVSFVISLPFAVKNE</sequence>
<dbReference type="InterPro" id="IPR003661">
    <property type="entry name" value="HisK_dim/P_dom"/>
</dbReference>
<dbReference type="InterPro" id="IPR005467">
    <property type="entry name" value="His_kinase_dom"/>
</dbReference>
<dbReference type="AlphaFoldDB" id="A0A350H8X5"/>
<name>A0A350H8X5_UNCW3</name>
<dbReference type="SUPFAM" id="SSF55785">
    <property type="entry name" value="PYP-like sensor domain (PAS domain)"/>
    <property type="match status" value="1"/>
</dbReference>
<dbReference type="SMART" id="SM00065">
    <property type="entry name" value="GAF"/>
    <property type="match status" value="1"/>
</dbReference>
<reference evidence="12 13" key="1">
    <citation type="journal article" date="2018" name="Nat. Biotechnol.">
        <title>A standardized bacterial taxonomy based on genome phylogeny substantially revises the tree of life.</title>
        <authorList>
            <person name="Parks D.H."/>
            <person name="Chuvochina M."/>
            <person name="Waite D.W."/>
            <person name="Rinke C."/>
            <person name="Skarshewski A."/>
            <person name="Chaumeil P.A."/>
            <person name="Hugenholtz P."/>
        </authorList>
    </citation>
    <scope>NUCLEOTIDE SEQUENCE [LARGE SCALE GENOMIC DNA]</scope>
    <source>
        <strain evidence="12">UBA9956</strain>
    </source>
</reference>
<dbReference type="InterPro" id="IPR013767">
    <property type="entry name" value="PAS_fold"/>
</dbReference>
<evidence type="ECO:0000256" key="4">
    <source>
        <dbReference type="ARBA" id="ARBA00022679"/>
    </source>
</evidence>
<evidence type="ECO:0000313" key="13">
    <source>
        <dbReference type="Proteomes" id="UP000264062"/>
    </source>
</evidence>
<dbReference type="InterPro" id="IPR000700">
    <property type="entry name" value="PAS-assoc_C"/>
</dbReference>
<dbReference type="EMBL" id="DMZY01000067">
    <property type="protein sequence ID" value="HAV91991.1"/>
    <property type="molecule type" value="Genomic_DNA"/>
</dbReference>
<dbReference type="InterPro" id="IPR003018">
    <property type="entry name" value="GAF"/>
</dbReference>
<dbReference type="EC" id="2.7.13.3" evidence="2"/>
<dbReference type="GO" id="GO:0005524">
    <property type="term" value="F:ATP binding"/>
    <property type="evidence" value="ECO:0007669"/>
    <property type="project" value="UniProtKB-KW"/>
</dbReference>
<feature type="domain" description="PAS" evidence="10">
    <location>
        <begin position="446"/>
        <end position="485"/>
    </location>
</feature>
<evidence type="ECO:0000256" key="6">
    <source>
        <dbReference type="ARBA" id="ARBA00022777"/>
    </source>
</evidence>
<dbReference type="PRINTS" id="PR00344">
    <property type="entry name" value="BCTRLSENSOR"/>
</dbReference>
<dbReference type="Gene3D" id="1.10.287.130">
    <property type="match status" value="1"/>
</dbReference>
<feature type="domain" description="Histidine kinase" evidence="9">
    <location>
        <begin position="571"/>
        <end position="778"/>
    </location>
</feature>
<dbReference type="InterPro" id="IPR035965">
    <property type="entry name" value="PAS-like_dom_sf"/>
</dbReference>